<reference evidence="2" key="5">
    <citation type="journal article" date="2021" name="G3 (Bethesda)">
        <title>Aegilops tauschii genome assembly Aet v5.0 features greater sequence contiguity and improved annotation.</title>
        <authorList>
            <person name="Wang L."/>
            <person name="Zhu T."/>
            <person name="Rodriguez J.C."/>
            <person name="Deal K.R."/>
            <person name="Dubcovsky J."/>
            <person name="McGuire P.E."/>
            <person name="Lux T."/>
            <person name="Spannagl M."/>
            <person name="Mayer K.F.X."/>
            <person name="Baldrich P."/>
            <person name="Meyers B.C."/>
            <person name="Huo N."/>
            <person name="Gu Y.Q."/>
            <person name="Zhou H."/>
            <person name="Devos K.M."/>
            <person name="Bennetzen J.L."/>
            <person name="Unver T."/>
            <person name="Budak H."/>
            <person name="Gulick P.J."/>
            <person name="Galiba G."/>
            <person name="Kalapos B."/>
            <person name="Nelson D.R."/>
            <person name="Li P."/>
            <person name="You F.M."/>
            <person name="Luo M.C."/>
            <person name="Dvorak J."/>
        </authorList>
    </citation>
    <scope>NUCLEOTIDE SEQUENCE [LARGE SCALE GENOMIC DNA]</scope>
    <source>
        <strain evidence="2">cv. AL8/78</strain>
    </source>
</reference>
<evidence type="ECO:0000313" key="2">
    <source>
        <dbReference type="EnsemblPlants" id="AET5Gv20676200.2"/>
    </source>
</evidence>
<evidence type="ECO:0000256" key="1">
    <source>
        <dbReference type="SAM" id="MobiDB-lite"/>
    </source>
</evidence>
<name>A0A453L8Y7_AEGTS</name>
<reference evidence="3" key="2">
    <citation type="journal article" date="2017" name="Nat. Plants">
        <title>The Aegilops tauschii genome reveals multiple impacts of transposons.</title>
        <authorList>
            <person name="Zhao G."/>
            <person name="Zou C."/>
            <person name="Li K."/>
            <person name="Wang K."/>
            <person name="Li T."/>
            <person name="Gao L."/>
            <person name="Zhang X."/>
            <person name="Wang H."/>
            <person name="Yang Z."/>
            <person name="Liu X."/>
            <person name="Jiang W."/>
            <person name="Mao L."/>
            <person name="Kong X."/>
            <person name="Jiao Y."/>
            <person name="Jia J."/>
        </authorList>
    </citation>
    <scope>NUCLEOTIDE SEQUENCE [LARGE SCALE GENOMIC DNA]</scope>
    <source>
        <strain evidence="3">cv. AL8/78</strain>
    </source>
</reference>
<dbReference type="Gramene" id="AET5Gv20676200.2">
    <property type="protein sequence ID" value="AET5Gv20676200.2"/>
    <property type="gene ID" value="AET5Gv20676200"/>
</dbReference>
<organism evidence="2 3">
    <name type="scientific">Aegilops tauschii subsp. strangulata</name>
    <name type="common">Goatgrass</name>
    <dbReference type="NCBI Taxonomy" id="200361"/>
    <lineage>
        <taxon>Eukaryota</taxon>
        <taxon>Viridiplantae</taxon>
        <taxon>Streptophyta</taxon>
        <taxon>Embryophyta</taxon>
        <taxon>Tracheophyta</taxon>
        <taxon>Spermatophyta</taxon>
        <taxon>Magnoliopsida</taxon>
        <taxon>Liliopsida</taxon>
        <taxon>Poales</taxon>
        <taxon>Poaceae</taxon>
        <taxon>BOP clade</taxon>
        <taxon>Pooideae</taxon>
        <taxon>Triticodae</taxon>
        <taxon>Triticeae</taxon>
        <taxon>Triticinae</taxon>
        <taxon>Aegilops</taxon>
    </lineage>
</organism>
<reference evidence="3" key="1">
    <citation type="journal article" date="2014" name="Science">
        <title>Ancient hybridizations among the ancestral genomes of bread wheat.</title>
        <authorList>
            <consortium name="International Wheat Genome Sequencing Consortium,"/>
            <person name="Marcussen T."/>
            <person name="Sandve S.R."/>
            <person name="Heier L."/>
            <person name="Spannagl M."/>
            <person name="Pfeifer M."/>
            <person name="Jakobsen K.S."/>
            <person name="Wulff B.B."/>
            <person name="Steuernagel B."/>
            <person name="Mayer K.F."/>
            <person name="Olsen O.A."/>
        </authorList>
    </citation>
    <scope>NUCLEOTIDE SEQUENCE [LARGE SCALE GENOMIC DNA]</scope>
    <source>
        <strain evidence="3">cv. AL8/78</strain>
    </source>
</reference>
<feature type="region of interest" description="Disordered" evidence="1">
    <location>
        <begin position="82"/>
        <end position="116"/>
    </location>
</feature>
<keyword evidence="3" id="KW-1185">Reference proteome</keyword>
<dbReference type="EnsemblPlants" id="AET5Gv20676200.2">
    <property type="protein sequence ID" value="AET5Gv20676200.2"/>
    <property type="gene ID" value="AET5Gv20676200"/>
</dbReference>
<dbReference type="Gramene" id="AET5Gv20676200.1">
    <property type="protein sequence ID" value="AET5Gv20676200.1"/>
    <property type="gene ID" value="AET5Gv20676200"/>
</dbReference>
<evidence type="ECO:0000313" key="3">
    <source>
        <dbReference type="Proteomes" id="UP000015105"/>
    </source>
</evidence>
<reference evidence="2" key="4">
    <citation type="submission" date="2019-03" db="UniProtKB">
        <authorList>
            <consortium name="EnsemblPlants"/>
        </authorList>
    </citation>
    <scope>IDENTIFICATION</scope>
</reference>
<dbReference type="EnsemblPlants" id="AET5Gv20676200.1">
    <property type="protein sequence ID" value="AET5Gv20676200.1"/>
    <property type="gene ID" value="AET5Gv20676200"/>
</dbReference>
<feature type="compositionally biased region" description="Pro residues" evidence="1">
    <location>
        <begin position="82"/>
        <end position="98"/>
    </location>
</feature>
<reference evidence="2" key="3">
    <citation type="journal article" date="2017" name="Nature">
        <title>Genome sequence of the progenitor of the wheat D genome Aegilops tauschii.</title>
        <authorList>
            <person name="Luo M.C."/>
            <person name="Gu Y.Q."/>
            <person name="Puiu D."/>
            <person name="Wang H."/>
            <person name="Twardziok S.O."/>
            <person name="Deal K.R."/>
            <person name="Huo N."/>
            <person name="Zhu T."/>
            <person name="Wang L."/>
            <person name="Wang Y."/>
            <person name="McGuire P.E."/>
            <person name="Liu S."/>
            <person name="Long H."/>
            <person name="Ramasamy R.K."/>
            <person name="Rodriguez J.C."/>
            <person name="Van S.L."/>
            <person name="Yuan L."/>
            <person name="Wang Z."/>
            <person name="Xia Z."/>
            <person name="Xiao L."/>
            <person name="Anderson O.D."/>
            <person name="Ouyang S."/>
            <person name="Liang Y."/>
            <person name="Zimin A.V."/>
            <person name="Pertea G."/>
            <person name="Qi P."/>
            <person name="Bennetzen J.L."/>
            <person name="Dai X."/>
            <person name="Dawson M.W."/>
            <person name="Muller H.G."/>
            <person name="Kugler K."/>
            <person name="Rivarola-Duarte L."/>
            <person name="Spannagl M."/>
            <person name="Mayer K.F.X."/>
            <person name="Lu F.H."/>
            <person name="Bevan M.W."/>
            <person name="Leroy P."/>
            <person name="Li P."/>
            <person name="You F.M."/>
            <person name="Sun Q."/>
            <person name="Liu Z."/>
            <person name="Lyons E."/>
            <person name="Wicker T."/>
            <person name="Salzberg S.L."/>
            <person name="Devos K.M."/>
            <person name="Dvorak J."/>
        </authorList>
    </citation>
    <scope>NUCLEOTIDE SEQUENCE [LARGE SCALE GENOMIC DNA]</scope>
    <source>
        <strain evidence="2">cv. AL8/78</strain>
    </source>
</reference>
<accession>A0A453L8Y7</accession>
<feature type="region of interest" description="Disordered" evidence="1">
    <location>
        <begin position="1"/>
        <end position="38"/>
    </location>
</feature>
<feature type="compositionally biased region" description="Polar residues" evidence="1">
    <location>
        <begin position="1"/>
        <end position="10"/>
    </location>
</feature>
<dbReference type="Proteomes" id="UP000015105">
    <property type="component" value="Chromosome 5D"/>
</dbReference>
<protein>
    <submittedName>
        <fullName evidence="2">Uncharacterized protein</fullName>
    </submittedName>
</protein>
<dbReference type="AlphaFoldDB" id="A0A453L8Y7"/>
<sequence>MKSESSTADGSNVHPLTHPHPPTLPRTPLVPRMTSPPLSLPDPYAAATIAILSPSRRSKTTATVMRIEKRWQQTSWIHLPHPLSPHAPMPATPNPLPPSMISIGPALHRPPRLRRR</sequence>
<proteinExistence type="predicted"/>